<dbReference type="PANTHER" id="PTHR32308">
    <property type="entry name" value="LYASE BETA SUBUNIT, PUTATIVE (AFU_ORTHOLOGUE AFUA_4G13030)-RELATED"/>
    <property type="match status" value="1"/>
</dbReference>
<dbReference type="AlphaFoldDB" id="A0AAU9EHM2"/>
<dbReference type="InterPro" id="IPR015813">
    <property type="entry name" value="Pyrv/PenolPyrv_kinase-like_dom"/>
</dbReference>
<feature type="binding site" evidence="5">
    <location>
        <position position="129"/>
    </location>
    <ligand>
        <name>Mg(2+)</name>
        <dbReference type="ChEBI" id="CHEBI:18420"/>
    </ligand>
</feature>
<dbReference type="EMBL" id="AP028679">
    <property type="protein sequence ID" value="BEQ14759.1"/>
    <property type="molecule type" value="Genomic_DNA"/>
</dbReference>
<dbReference type="RefSeq" id="WP_338606447.1">
    <property type="nucleotide sequence ID" value="NZ_AP028679.1"/>
</dbReference>
<feature type="binding site" evidence="4">
    <location>
        <position position="129"/>
    </location>
    <ligand>
        <name>substrate</name>
    </ligand>
</feature>
<dbReference type="GO" id="GO:0016829">
    <property type="term" value="F:lyase activity"/>
    <property type="evidence" value="ECO:0007669"/>
    <property type="project" value="UniProtKB-KW"/>
</dbReference>
<evidence type="ECO:0000256" key="1">
    <source>
        <dbReference type="ARBA" id="ARBA00001946"/>
    </source>
</evidence>
<dbReference type="KEGG" id="dmp:FAK_18250"/>
<evidence type="ECO:0000256" key="2">
    <source>
        <dbReference type="ARBA" id="ARBA00022723"/>
    </source>
</evidence>
<feature type="binding site" evidence="4">
    <location>
        <position position="66"/>
    </location>
    <ligand>
        <name>substrate</name>
    </ligand>
</feature>
<proteinExistence type="predicted"/>
<dbReference type="InterPro" id="IPR011206">
    <property type="entry name" value="Citrate_lyase_beta/mcl1/mcl2"/>
</dbReference>
<keyword evidence="8" id="KW-1185">Reference proteome</keyword>
<reference evidence="8" key="1">
    <citation type="journal article" date="2023" name="Arch. Microbiol.">
        <title>Desulfoferula mesophilus gen. nov. sp. nov., a mesophilic sulfate-reducing bacterium isolated from a brackish lake sediment.</title>
        <authorList>
            <person name="Watanabe T."/>
            <person name="Yabe T."/>
            <person name="Tsuji J.M."/>
            <person name="Fukui M."/>
        </authorList>
    </citation>
    <scope>NUCLEOTIDE SEQUENCE [LARGE SCALE GENOMIC DNA]</scope>
    <source>
        <strain evidence="8">12FAK</strain>
    </source>
</reference>
<gene>
    <name evidence="7" type="ORF">FAK_18250</name>
</gene>
<evidence type="ECO:0000313" key="8">
    <source>
        <dbReference type="Proteomes" id="UP001366166"/>
    </source>
</evidence>
<comment type="cofactor">
    <cofactor evidence="1">
        <name>Mg(2+)</name>
        <dbReference type="ChEBI" id="CHEBI:18420"/>
    </cofactor>
</comment>
<name>A0AAU9EHM2_9BACT</name>
<accession>A0AAU9EHM2</accession>
<evidence type="ECO:0000256" key="5">
    <source>
        <dbReference type="PIRSR" id="PIRSR015582-2"/>
    </source>
</evidence>
<feature type="domain" description="HpcH/HpaI aldolase/citrate lyase" evidence="6">
    <location>
        <begin position="7"/>
        <end position="229"/>
    </location>
</feature>
<dbReference type="PIRSF" id="PIRSF015582">
    <property type="entry name" value="Cit_lyase_B"/>
    <property type="match status" value="1"/>
</dbReference>
<dbReference type="GO" id="GO:0000287">
    <property type="term" value="F:magnesium ion binding"/>
    <property type="evidence" value="ECO:0007669"/>
    <property type="project" value="TreeGrafter"/>
</dbReference>
<dbReference type="Gene3D" id="3.20.20.60">
    <property type="entry name" value="Phosphoenolpyruvate-binding domains"/>
    <property type="match status" value="1"/>
</dbReference>
<organism evidence="7 8">
    <name type="scientific">Desulfoferula mesophila</name>
    <dbReference type="NCBI Taxonomy" id="3058419"/>
    <lineage>
        <taxon>Bacteria</taxon>
        <taxon>Pseudomonadati</taxon>
        <taxon>Thermodesulfobacteriota</taxon>
        <taxon>Desulfarculia</taxon>
        <taxon>Desulfarculales</taxon>
        <taxon>Desulfarculaceae</taxon>
        <taxon>Desulfoferula</taxon>
    </lineage>
</organism>
<sequence>MSIPLLRTALFVPGTRPDRVDKALATQTDMVIIDLEDAVPPEQKAEARQTARVKLAEHNGARLMVRCNSLDSGHCEEDLGALTGAPLGHLFVPKVQSGVEVERLDQALRKLERGGGLATSSVTLLCLIETPLGVERCFEVADRLAGFERAGMLAFGAADYSTDMGQELTAGGENLDFPRHRLSNASHAAGLLGPIDSPYMYDLKDQALLHADARRARGLGYMGKLCLHPNQVDVCNKVFSPTSEELAFAREVIDSFEAVRAKGQGVLMVRGKFVDKPVVERCQRILAMGGAIEAKAAQKRA</sequence>
<evidence type="ECO:0000256" key="3">
    <source>
        <dbReference type="ARBA" id="ARBA00022842"/>
    </source>
</evidence>
<dbReference type="InterPro" id="IPR005000">
    <property type="entry name" value="Aldolase/citrate-lyase_domain"/>
</dbReference>
<keyword evidence="2 5" id="KW-0479">Metal-binding</keyword>
<keyword evidence="3 5" id="KW-0460">Magnesium</keyword>
<dbReference type="PANTHER" id="PTHR32308:SF0">
    <property type="entry name" value="HPCH_HPAI ALDOLASE_CITRATE LYASE DOMAIN-CONTAINING PROTEIN"/>
    <property type="match status" value="1"/>
</dbReference>
<feature type="binding site" evidence="5">
    <location>
        <position position="159"/>
    </location>
    <ligand>
        <name>Mg(2+)</name>
        <dbReference type="ChEBI" id="CHEBI:18420"/>
    </ligand>
</feature>
<protein>
    <submittedName>
        <fullName evidence="7">Citrate lyase</fullName>
    </submittedName>
</protein>
<dbReference type="Proteomes" id="UP001366166">
    <property type="component" value="Chromosome"/>
</dbReference>
<dbReference type="SUPFAM" id="SSF51621">
    <property type="entry name" value="Phosphoenolpyruvate/pyruvate domain"/>
    <property type="match status" value="1"/>
</dbReference>
<evidence type="ECO:0000256" key="4">
    <source>
        <dbReference type="PIRSR" id="PIRSR015582-1"/>
    </source>
</evidence>
<dbReference type="InterPro" id="IPR040442">
    <property type="entry name" value="Pyrv_kinase-like_dom_sf"/>
</dbReference>
<evidence type="ECO:0000259" key="6">
    <source>
        <dbReference type="Pfam" id="PF03328"/>
    </source>
</evidence>
<dbReference type="GO" id="GO:0006107">
    <property type="term" value="P:oxaloacetate metabolic process"/>
    <property type="evidence" value="ECO:0007669"/>
    <property type="project" value="TreeGrafter"/>
</dbReference>
<dbReference type="Pfam" id="PF03328">
    <property type="entry name" value="HpcH_HpaI"/>
    <property type="match status" value="1"/>
</dbReference>
<keyword evidence="7" id="KW-0456">Lyase</keyword>
<evidence type="ECO:0000313" key="7">
    <source>
        <dbReference type="EMBL" id="BEQ14759.1"/>
    </source>
</evidence>